<dbReference type="Pfam" id="PF13193">
    <property type="entry name" value="AMP-binding_C"/>
    <property type="match status" value="1"/>
</dbReference>
<evidence type="ECO:0000256" key="4">
    <source>
        <dbReference type="ARBA" id="ARBA00022553"/>
    </source>
</evidence>
<evidence type="ECO:0000259" key="7">
    <source>
        <dbReference type="PROSITE" id="PS50075"/>
    </source>
</evidence>
<dbReference type="SUPFAM" id="SSF56801">
    <property type="entry name" value="Acetyl-CoA synthetase-like"/>
    <property type="match status" value="1"/>
</dbReference>
<evidence type="ECO:0000256" key="5">
    <source>
        <dbReference type="ARBA" id="ARBA00023194"/>
    </source>
</evidence>
<dbReference type="CDD" id="cd19531">
    <property type="entry name" value="LCL_NRPS-like"/>
    <property type="match status" value="1"/>
</dbReference>
<dbReference type="PANTHER" id="PTHR45398">
    <property type="match status" value="1"/>
</dbReference>
<dbReference type="InterPro" id="IPR010071">
    <property type="entry name" value="AA_adenyl_dom"/>
</dbReference>
<keyword evidence="9" id="KW-1185">Reference proteome</keyword>
<evidence type="ECO:0000256" key="6">
    <source>
        <dbReference type="SAM" id="Coils"/>
    </source>
</evidence>
<comment type="similarity">
    <text evidence="2">Belongs to the ATP-dependent AMP-binding enzyme family.</text>
</comment>
<dbReference type="GO" id="GO:0017000">
    <property type="term" value="P:antibiotic biosynthetic process"/>
    <property type="evidence" value="ECO:0007669"/>
    <property type="project" value="UniProtKB-KW"/>
</dbReference>
<dbReference type="Gene3D" id="3.30.300.30">
    <property type="match status" value="1"/>
</dbReference>
<evidence type="ECO:0000256" key="1">
    <source>
        <dbReference type="ARBA" id="ARBA00001957"/>
    </source>
</evidence>
<dbReference type="SUPFAM" id="SSF52777">
    <property type="entry name" value="CoA-dependent acyltransferases"/>
    <property type="match status" value="6"/>
</dbReference>
<organism evidence="8 9">
    <name type="scientific">Shouchella lonarensis</name>
    <dbReference type="NCBI Taxonomy" id="1464122"/>
    <lineage>
        <taxon>Bacteria</taxon>
        <taxon>Bacillati</taxon>
        <taxon>Bacillota</taxon>
        <taxon>Bacilli</taxon>
        <taxon>Bacillales</taxon>
        <taxon>Bacillaceae</taxon>
        <taxon>Shouchella</taxon>
    </lineage>
</organism>
<proteinExistence type="inferred from homology"/>
<dbReference type="STRING" id="1464122.SAMN05421737_109129"/>
<dbReference type="Pfam" id="PF00668">
    <property type="entry name" value="Condensation"/>
    <property type="match status" value="3"/>
</dbReference>
<sequence length="1939" mass="223032">MIFLSEKVIKFPASFQQQRIWFLENMDSGGTPSYNMPQLIKINKELSIEKLDFALKQLVDRHEILRTSFSLKNGELQQLVKKQVESKVYYIDCSIDTELFQQTLQQLVEESFSLSTGPLFKVVLIKNNHKEHHMFMNMHHIISDGWSIGVFMNELFRLYQGETLPELSIQYGDYADWQRKQVTNGKFDLQLDFWKGKLKGAPALLELPYDKTRPSVQSYKGETIKFSFSKETTRDIKRMSRETKATSYITLLAIFKVMIQKYSRSNDIVVGSPIAGRNIEEIENLIGFFANTVVTRTKFHDDMTYRQLVSTVREEVLSVYSNQDLPFEKIVEEIAPERNLSYNPLFQVMFTMQDASKLERAFGDIEIQYVPIVSSSSKFDLSLSAFEDESETLGFLFEYCSDIYEETTINRMINHFKTLCKGIINHPDQKLCELPIINEEELQCIERWNNTNWDFPQIKSLQSLIEVSAIRNQNKVAIKFRDRTLSYNELNKRCNRIAYYLRMDKGVKPNQLVGISVNRSIEAIIAKIAILKAGAAYVPIDPMYPIERKEHIVNDAELNMVIIDNERNKIDHFQGEHLDINEVEKVATTYPHNNLRSVNNSEDIAYVIYTSGSTGKPKGVLIQHQAVINHNLSIIEKFNLCPNERVLQFSSLSFDISVEEIFPTLISGATLVMRTENIINDYDNFLSWINREEISILNIPTAYWREWVNFLSQSDKKIHNNINLMVVGGERVSAAALKVWKGMYPDVRWMNAYGPTETTVTVTIFEAGAFVDNRNVPIGVPIGNMRAYIVDSNNYLLPPGVPGELLIGGVGLSKGYLNRPDLTEEKFIYPNFNQGERVYKTGDLALFRSDGNIEFLGRIDDQVKIRGYRIELGEVENVLEGLCNVKQAYVTVHQQDNKTRLIGYVVSIEEEGKIKERLADILPSYMIPSQIITLKYLPKNANGKVDKNLLPCPRTMSEIKSILPQGEIETKLAEIWSDVLDVPNVGVEDNFFELGGDSILSIQIISKAREKGVDLTAKMLFKHQTIREMSVHLECTDINEVDQGIVSGEFPLIPIQSWFFNYTRNEPSHYNQSVLLKLPPFISGGDIKQIVDKLISHHDGLRMIFPLGDYEVAKINSSVSADIVEEYYSHKELNSDDTFPQEVKDVIDRVQQSLNIFEGPMLKAVFLGFPNKKFLFIVIHHLVVDGVSWRVLLEDIDQLIGQINNREILHLPKKTTSFKEWAHRLKEYSIMQDVMGELSYWEDVVLTKEAIPKDYSSEDNTELSLRKLSFSLDKSSTNRLIRELPSVLDTKISEVLLAAFAHAYKIWSDRSRLVLDLEGHGREEIIDNIDLSRTVGWFTSIHPVSFDMNRISDSQLDNLKYVKNIHRSIPNNGIGFGLLKYLSGAIASEDDSNREICFNYLGQLDQINKAKYVSLHDGYKGKDRGKNNVRDYVIDVNVYVKSGQLNIIWDYSGNHYSDKSIESWGLLYLESIKSIICISGNMKTKVKTPADYELVQVNQKTIDTLNHSGNLKDLYPVTPMQEGMIRHSLRYKNSICHLQQFHVKVLHSVNIDAFRRAWESVVSRHDILRTSFGEIGGAWTQIVHEEVDLKFQYEDWVHLSSEERSKELEKLMIDDRKNAYSLDDPSLMRVFLYKINDKEYRLLWSFHQLLLDGWSLSIIFNEFLNVYQSLVEGTEITLDKQRSFKRYLKWLDELKKPTSDDLENLVPGSSSKSFTNEDLYAENSYEETSITITREIRSEIQHVLTTNKLTLNTLIQGLWAIVMKEDSKSEVVIGITTSGRPESLRYVNEITGLCINTLPLRVNFDGDVLLLSWLEEIQKNNLDIREDGYLCQQHMLGDSPFKSVVLFQNFPRKPESRLRFDLVEGFGVSPYPVSIVVNPGETMSIKLVYNKNLIKRAEARNLLNKLENLINEFATFSREELSMMLKVNQLKKSDFCYLE</sequence>
<evidence type="ECO:0000313" key="9">
    <source>
        <dbReference type="Proteomes" id="UP000242662"/>
    </source>
</evidence>
<dbReference type="InterPro" id="IPR020459">
    <property type="entry name" value="AMP-binding"/>
</dbReference>
<dbReference type="Gene3D" id="2.30.38.10">
    <property type="entry name" value="Luciferase, Domain 3"/>
    <property type="match status" value="1"/>
</dbReference>
<dbReference type="InterPro" id="IPR010060">
    <property type="entry name" value="NRPS_synth"/>
</dbReference>
<feature type="coiled-coil region" evidence="6">
    <location>
        <begin position="1892"/>
        <end position="1919"/>
    </location>
</feature>
<dbReference type="FunFam" id="1.10.1200.10:FF:000005">
    <property type="entry name" value="Nonribosomal peptide synthetase 1"/>
    <property type="match status" value="1"/>
</dbReference>
<dbReference type="CDD" id="cd05930">
    <property type="entry name" value="A_NRPS"/>
    <property type="match status" value="1"/>
</dbReference>
<evidence type="ECO:0000313" key="8">
    <source>
        <dbReference type="EMBL" id="SDC51969.1"/>
    </source>
</evidence>
<dbReference type="Proteomes" id="UP000242662">
    <property type="component" value="Unassembled WGS sequence"/>
</dbReference>
<dbReference type="PROSITE" id="PS50075">
    <property type="entry name" value="CARRIER"/>
    <property type="match status" value="1"/>
</dbReference>
<dbReference type="InterPro" id="IPR023213">
    <property type="entry name" value="CAT-like_dom_sf"/>
</dbReference>
<keyword evidence="5" id="KW-0045">Antibiotic biosynthesis</keyword>
<dbReference type="InterPro" id="IPR036736">
    <property type="entry name" value="ACP-like_sf"/>
</dbReference>
<dbReference type="GO" id="GO:0008610">
    <property type="term" value="P:lipid biosynthetic process"/>
    <property type="evidence" value="ECO:0007669"/>
    <property type="project" value="UniProtKB-ARBA"/>
</dbReference>
<dbReference type="FunFam" id="3.40.50.12780:FF:000012">
    <property type="entry name" value="Non-ribosomal peptide synthetase"/>
    <property type="match status" value="1"/>
</dbReference>
<dbReference type="SUPFAM" id="SSF47336">
    <property type="entry name" value="ACP-like"/>
    <property type="match status" value="1"/>
</dbReference>
<dbReference type="Gene3D" id="3.40.50.980">
    <property type="match status" value="2"/>
</dbReference>
<keyword evidence="4" id="KW-0597">Phosphoprotein</keyword>
<dbReference type="SMART" id="SM01294">
    <property type="entry name" value="PKS_PP_betabranch"/>
    <property type="match status" value="1"/>
</dbReference>
<accession>A0A1G6M8Y9</accession>
<dbReference type="EMBL" id="FMYM01000009">
    <property type="protein sequence ID" value="SDC51969.1"/>
    <property type="molecule type" value="Genomic_DNA"/>
</dbReference>
<protein>
    <submittedName>
        <fullName evidence="8">Non-ribosomal peptide synthase domain TIGR01720/amino acid adenylation domain-containing protein</fullName>
    </submittedName>
</protein>
<dbReference type="NCBIfam" id="TIGR01720">
    <property type="entry name" value="NRPS-para261"/>
    <property type="match status" value="1"/>
</dbReference>
<dbReference type="InterPro" id="IPR009081">
    <property type="entry name" value="PP-bd_ACP"/>
</dbReference>
<dbReference type="InterPro" id="IPR025110">
    <property type="entry name" value="AMP-bd_C"/>
</dbReference>
<dbReference type="CDD" id="cd19534">
    <property type="entry name" value="E_NRPS"/>
    <property type="match status" value="1"/>
</dbReference>
<dbReference type="NCBIfam" id="TIGR01733">
    <property type="entry name" value="AA-adenyl-dom"/>
    <property type="match status" value="1"/>
</dbReference>
<evidence type="ECO:0000256" key="3">
    <source>
        <dbReference type="ARBA" id="ARBA00022450"/>
    </source>
</evidence>
<comment type="cofactor">
    <cofactor evidence="1">
        <name>pantetheine 4'-phosphate</name>
        <dbReference type="ChEBI" id="CHEBI:47942"/>
    </cofactor>
</comment>
<dbReference type="PROSITE" id="PS00455">
    <property type="entry name" value="AMP_BINDING"/>
    <property type="match status" value="1"/>
</dbReference>
<dbReference type="Gene3D" id="3.30.559.30">
    <property type="entry name" value="Nonribosomal peptide synthetase, condensation domain"/>
    <property type="match status" value="3"/>
</dbReference>
<dbReference type="InterPro" id="IPR000873">
    <property type="entry name" value="AMP-dep_synth/lig_dom"/>
</dbReference>
<dbReference type="PROSITE" id="PS00012">
    <property type="entry name" value="PHOSPHOPANTETHEINE"/>
    <property type="match status" value="1"/>
</dbReference>
<keyword evidence="6" id="KW-0175">Coiled coil</keyword>
<evidence type="ECO:0000256" key="2">
    <source>
        <dbReference type="ARBA" id="ARBA00006432"/>
    </source>
</evidence>
<dbReference type="Gene3D" id="3.30.559.10">
    <property type="entry name" value="Chloramphenicol acetyltransferase-like domain"/>
    <property type="match status" value="3"/>
</dbReference>
<dbReference type="InterPro" id="IPR045851">
    <property type="entry name" value="AMP-bd_C_sf"/>
</dbReference>
<dbReference type="PRINTS" id="PR00154">
    <property type="entry name" value="AMPBINDING"/>
</dbReference>
<dbReference type="Gene3D" id="1.10.1200.10">
    <property type="entry name" value="ACP-like"/>
    <property type="match status" value="1"/>
</dbReference>
<dbReference type="Pfam" id="PF00550">
    <property type="entry name" value="PP-binding"/>
    <property type="match status" value="1"/>
</dbReference>
<keyword evidence="3" id="KW-0596">Phosphopantetheine</keyword>
<reference evidence="9" key="1">
    <citation type="submission" date="2016-09" db="EMBL/GenBank/DDBJ databases">
        <authorList>
            <person name="Varghese N."/>
            <person name="Submissions S."/>
        </authorList>
    </citation>
    <scope>NUCLEOTIDE SEQUENCE [LARGE SCALE GENOMIC DNA]</scope>
    <source>
        <strain evidence="9">25nlg</strain>
    </source>
</reference>
<dbReference type="GO" id="GO:0003824">
    <property type="term" value="F:catalytic activity"/>
    <property type="evidence" value="ECO:0007669"/>
    <property type="project" value="InterPro"/>
</dbReference>
<feature type="domain" description="Carrier" evidence="7">
    <location>
        <begin position="963"/>
        <end position="1037"/>
    </location>
</feature>
<dbReference type="Pfam" id="PF00501">
    <property type="entry name" value="AMP-binding"/>
    <property type="match status" value="1"/>
</dbReference>
<name>A0A1G6M8Y9_9BACI</name>
<dbReference type="InterPro" id="IPR006162">
    <property type="entry name" value="Ppantetheine_attach_site"/>
</dbReference>
<dbReference type="FunFam" id="3.40.50.980:FF:000001">
    <property type="entry name" value="Non-ribosomal peptide synthetase"/>
    <property type="match status" value="1"/>
</dbReference>
<dbReference type="InterPro" id="IPR001242">
    <property type="entry name" value="Condensation_dom"/>
</dbReference>
<dbReference type="InterPro" id="IPR020845">
    <property type="entry name" value="AMP-binding_CS"/>
</dbReference>
<gene>
    <name evidence="8" type="ORF">SAMN05421737_109129</name>
</gene>
<dbReference type="PANTHER" id="PTHR45398:SF1">
    <property type="entry name" value="ENZYME, PUTATIVE (JCVI)-RELATED"/>
    <property type="match status" value="1"/>
</dbReference>